<protein>
    <submittedName>
        <fullName evidence="1">Uncharacterized protein</fullName>
    </submittedName>
</protein>
<name>A0ABM8WA40_9BURK</name>
<evidence type="ECO:0000313" key="2">
    <source>
        <dbReference type="Proteomes" id="UP000706525"/>
    </source>
</evidence>
<sequence>MLAESMPTETNYASANPAKSALSHLTIMVHDQCNSTYLVLMHRNEALANIGVPGALE</sequence>
<gene>
    <name evidence="1" type="ORF">LMG32289_00454</name>
</gene>
<organism evidence="1 2">
    <name type="scientific">Cupriavidus pampae</name>
    <dbReference type="NCBI Taxonomy" id="659251"/>
    <lineage>
        <taxon>Bacteria</taxon>
        <taxon>Pseudomonadati</taxon>
        <taxon>Pseudomonadota</taxon>
        <taxon>Betaproteobacteria</taxon>
        <taxon>Burkholderiales</taxon>
        <taxon>Burkholderiaceae</taxon>
        <taxon>Cupriavidus</taxon>
    </lineage>
</organism>
<keyword evidence="2" id="KW-1185">Reference proteome</keyword>
<proteinExistence type="predicted"/>
<evidence type="ECO:0000313" key="1">
    <source>
        <dbReference type="EMBL" id="CAG9164116.1"/>
    </source>
</evidence>
<dbReference type="Proteomes" id="UP000706525">
    <property type="component" value="Unassembled WGS sequence"/>
</dbReference>
<reference evidence="1 2" key="1">
    <citation type="submission" date="2021-08" db="EMBL/GenBank/DDBJ databases">
        <authorList>
            <person name="Peeters C."/>
        </authorList>
    </citation>
    <scope>NUCLEOTIDE SEQUENCE [LARGE SCALE GENOMIC DNA]</scope>
    <source>
        <strain evidence="1 2">LMG 32289</strain>
    </source>
</reference>
<comment type="caution">
    <text evidence="1">The sequence shown here is derived from an EMBL/GenBank/DDBJ whole genome shotgun (WGS) entry which is preliminary data.</text>
</comment>
<accession>A0ABM8WA40</accession>
<dbReference type="EMBL" id="CAJZAG010000001">
    <property type="protein sequence ID" value="CAG9164116.1"/>
    <property type="molecule type" value="Genomic_DNA"/>
</dbReference>